<gene>
    <name evidence="11" type="primary">tal</name>
    <name evidence="12" type="ordered locus">Daro_2062</name>
</gene>
<evidence type="ECO:0000256" key="10">
    <source>
        <dbReference type="ARBA" id="ARBA00048810"/>
    </source>
</evidence>
<dbReference type="PIRSF" id="PIRSF036915">
    <property type="entry name" value="Trnald_Bac_Plnt"/>
    <property type="match status" value="1"/>
</dbReference>
<evidence type="ECO:0000256" key="9">
    <source>
        <dbReference type="ARBA" id="ARBA00023270"/>
    </source>
</evidence>
<dbReference type="InterPro" id="IPR001585">
    <property type="entry name" value="TAL/FSA"/>
</dbReference>
<evidence type="ECO:0000256" key="8">
    <source>
        <dbReference type="ARBA" id="ARBA00023126"/>
    </source>
</evidence>
<comment type="subcellular location">
    <subcellularLocation>
        <location evidence="2 11">Cytoplasm</location>
    </subcellularLocation>
</comment>
<dbReference type="GO" id="GO:0005737">
    <property type="term" value="C:cytoplasm"/>
    <property type="evidence" value="ECO:0007669"/>
    <property type="project" value="UniProtKB-SubCell"/>
</dbReference>
<dbReference type="NCBIfam" id="NF002881">
    <property type="entry name" value="PRK03343.1"/>
    <property type="match status" value="1"/>
</dbReference>
<dbReference type="PANTHER" id="PTHR10683:SF31">
    <property type="entry name" value="TRANSALDOLASE"/>
    <property type="match status" value="1"/>
</dbReference>
<evidence type="ECO:0000256" key="1">
    <source>
        <dbReference type="ARBA" id="ARBA00003518"/>
    </source>
</evidence>
<dbReference type="PANTHER" id="PTHR10683">
    <property type="entry name" value="TRANSALDOLASE"/>
    <property type="match status" value="1"/>
</dbReference>
<feature type="active site" description="Schiff-base intermediate with substrate" evidence="11">
    <location>
        <position position="145"/>
    </location>
</feature>
<dbReference type="PROSITE" id="PS01054">
    <property type="entry name" value="TRANSALDOLASE_1"/>
    <property type="match status" value="1"/>
</dbReference>
<keyword evidence="7 11" id="KW-0808">Transferase</keyword>
<evidence type="ECO:0000256" key="4">
    <source>
        <dbReference type="ARBA" id="ARBA00008426"/>
    </source>
</evidence>
<dbReference type="EC" id="2.2.1.2" evidence="5 11"/>
<dbReference type="HOGENOM" id="CLU_050771_1_0_4"/>
<dbReference type="PROSITE" id="PS00958">
    <property type="entry name" value="TRANSALDOLASE_2"/>
    <property type="match status" value="1"/>
</dbReference>
<comment type="similarity">
    <text evidence="4 11">Belongs to the transaldolase family. Type 2 subfamily.</text>
</comment>
<dbReference type="OrthoDB" id="9809101at2"/>
<dbReference type="HAMAP" id="MF_00493">
    <property type="entry name" value="Transaldolase_2"/>
    <property type="match status" value="1"/>
</dbReference>
<dbReference type="UniPathway" id="UPA00115">
    <property type="reaction ID" value="UER00414"/>
</dbReference>
<keyword evidence="8 11" id="KW-0570">Pentose shunt</keyword>
<dbReference type="NCBIfam" id="TIGR00876">
    <property type="entry name" value="tal_mycobact"/>
    <property type="match status" value="1"/>
</dbReference>
<dbReference type="STRING" id="159087.Daro_2062"/>
<dbReference type="Pfam" id="PF00923">
    <property type="entry name" value="TAL_FSA"/>
    <property type="match status" value="1"/>
</dbReference>
<keyword evidence="9 11" id="KW-0704">Schiff base</keyword>
<dbReference type="SUPFAM" id="SSF51569">
    <property type="entry name" value="Aldolase"/>
    <property type="match status" value="1"/>
</dbReference>
<comment type="function">
    <text evidence="1 11">Transaldolase is important for the balance of metabolites in the pentose-phosphate pathway.</text>
</comment>
<comment type="pathway">
    <text evidence="3 11">Carbohydrate degradation; pentose phosphate pathway; D-glyceraldehyde 3-phosphate and beta-D-fructose 6-phosphate from D-ribose 5-phosphate and D-xylulose 5-phosphate (non-oxidative stage): step 2/3.</text>
</comment>
<dbReference type="GO" id="GO:0004801">
    <property type="term" value="F:transaldolase activity"/>
    <property type="evidence" value="ECO:0007669"/>
    <property type="project" value="UniProtKB-UniRule"/>
</dbReference>
<keyword evidence="6 11" id="KW-0963">Cytoplasm</keyword>
<dbReference type="GO" id="GO:0006098">
    <property type="term" value="P:pentose-phosphate shunt"/>
    <property type="evidence" value="ECO:0007669"/>
    <property type="project" value="UniProtKB-UniRule"/>
</dbReference>
<evidence type="ECO:0000256" key="2">
    <source>
        <dbReference type="ARBA" id="ARBA00004496"/>
    </source>
</evidence>
<evidence type="ECO:0000256" key="6">
    <source>
        <dbReference type="ARBA" id="ARBA00022490"/>
    </source>
</evidence>
<name>Q47EC5_DECAR</name>
<comment type="catalytic activity">
    <reaction evidence="10 11">
        <text>D-sedoheptulose 7-phosphate + D-glyceraldehyde 3-phosphate = D-erythrose 4-phosphate + beta-D-fructose 6-phosphate</text>
        <dbReference type="Rhea" id="RHEA:17053"/>
        <dbReference type="ChEBI" id="CHEBI:16897"/>
        <dbReference type="ChEBI" id="CHEBI:57483"/>
        <dbReference type="ChEBI" id="CHEBI:57634"/>
        <dbReference type="ChEBI" id="CHEBI:59776"/>
        <dbReference type="EC" id="2.2.1.2"/>
    </reaction>
</comment>
<dbReference type="InterPro" id="IPR004732">
    <property type="entry name" value="Transaldolase_2"/>
</dbReference>
<dbReference type="CDD" id="cd00955">
    <property type="entry name" value="Transaldolase_like"/>
    <property type="match status" value="1"/>
</dbReference>
<proteinExistence type="inferred from homology"/>
<dbReference type="InterPro" id="IPR013785">
    <property type="entry name" value="Aldolase_TIM"/>
</dbReference>
<evidence type="ECO:0000256" key="7">
    <source>
        <dbReference type="ARBA" id="ARBA00022679"/>
    </source>
</evidence>
<organism evidence="12">
    <name type="scientific">Dechloromonas aromatica (strain RCB)</name>
    <dbReference type="NCBI Taxonomy" id="159087"/>
    <lineage>
        <taxon>Bacteria</taxon>
        <taxon>Pseudomonadati</taxon>
        <taxon>Pseudomonadota</taxon>
        <taxon>Betaproteobacteria</taxon>
        <taxon>Rhodocyclales</taxon>
        <taxon>Azonexaceae</taxon>
        <taxon>Dechloromonas</taxon>
    </lineage>
</organism>
<evidence type="ECO:0000256" key="3">
    <source>
        <dbReference type="ARBA" id="ARBA00004857"/>
    </source>
</evidence>
<dbReference type="KEGG" id="dar:Daro_2062"/>
<dbReference type="AlphaFoldDB" id="Q47EC5"/>
<sequence length="366" mass="39205">MNKSKSTNPLLAIKALGQHLWLDNLSRTLLREGGLQRLINEDGIDGVTSNPAIFEKAIAGSPYYREDLERLRGAGLDAEACYESLVIADIRAACAMLLPAFRASRGESGYVSLEVSPALANDTAGTVAAAHRLFDTVGRDNLLIKVPGTPAGIDAFEALSAAGLSVNVTLIFSLAQYEAVAQAYLRGALRWVESGGKARHLRSVASIFLSRVDTVVDKRLDLLGTAHAERLSGRAGVALAKCCHGRYRDIFHGPDFALLRLAGLRPQTPLWASTGSKNLAYSDVLYVEPLIGAESINTLPDPTLAAFRQHGQVANRLQEGLEEAQAHIQALLDLGIDLNAVGESLQSDGVKLFAEAYQKILLGLQA</sequence>
<dbReference type="eggNOG" id="COG0176">
    <property type="taxonomic scope" value="Bacteria"/>
</dbReference>
<reference evidence="12" key="1">
    <citation type="submission" date="2005-08" db="EMBL/GenBank/DDBJ databases">
        <title>Complete sequence of Dechloromonas aromatica RCB.</title>
        <authorList>
            <person name="Salinero K.K."/>
            <person name="Copeland A."/>
            <person name="Lucas S."/>
            <person name="Lapidus A."/>
            <person name="Barry K."/>
            <person name="Detter J.C."/>
            <person name="Glavina T."/>
            <person name="Hammon N."/>
            <person name="Israni S."/>
            <person name="Pitluck S."/>
            <person name="Di Bartolo G."/>
            <person name="Trong S."/>
            <person name="Schmutz J."/>
            <person name="Larimer F."/>
            <person name="Land M."/>
            <person name="Ivanova N."/>
            <person name="Richardson P."/>
        </authorList>
    </citation>
    <scope>NUCLEOTIDE SEQUENCE</scope>
    <source>
        <strain evidence="12">RCB</strain>
    </source>
</reference>
<dbReference type="Gene3D" id="3.20.20.70">
    <property type="entry name" value="Aldolase class I"/>
    <property type="match status" value="1"/>
</dbReference>
<evidence type="ECO:0000256" key="5">
    <source>
        <dbReference type="ARBA" id="ARBA00013151"/>
    </source>
</evidence>
<dbReference type="EMBL" id="CP000089">
    <property type="protein sequence ID" value="AAZ46806.1"/>
    <property type="molecule type" value="Genomic_DNA"/>
</dbReference>
<evidence type="ECO:0000313" key="12">
    <source>
        <dbReference type="EMBL" id="AAZ46806.1"/>
    </source>
</evidence>
<evidence type="ECO:0000256" key="11">
    <source>
        <dbReference type="HAMAP-Rule" id="MF_00493"/>
    </source>
</evidence>
<accession>Q47EC5</accession>
<protein>
    <recommendedName>
        <fullName evidence="5 11">Transaldolase</fullName>
        <ecNumber evidence="5 11">2.2.1.2</ecNumber>
    </recommendedName>
</protein>
<dbReference type="GO" id="GO:0005975">
    <property type="term" value="P:carbohydrate metabolic process"/>
    <property type="evidence" value="ECO:0007669"/>
    <property type="project" value="InterPro"/>
</dbReference>
<dbReference type="InterPro" id="IPR018225">
    <property type="entry name" value="Transaldolase_AS"/>
</dbReference>